<dbReference type="EMBL" id="BGPR01017854">
    <property type="protein sequence ID" value="GBN77468.1"/>
    <property type="molecule type" value="Genomic_DNA"/>
</dbReference>
<evidence type="ECO:0000313" key="1">
    <source>
        <dbReference type="EMBL" id="GBN77432.1"/>
    </source>
</evidence>
<comment type="caution">
    <text evidence="2">The sequence shown here is derived from an EMBL/GenBank/DDBJ whole genome shotgun (WGS) entry which is preliminary data.</text>
</comment>
<protein>
    <submittedName>
        <fullName evidence="2">Uncharacterized protein</fullName>
    </submittedName>
</protein>
<reference evidence="2 3" key="1">
    <citation type="journal article" date="2019" name="Sci. Rep.">
        <title>Orb-weaving spider Araneus ventricosus genome elucidates the spidroin gene catalogue.</title>
        <authorList>
            <person name="Kono N."/>
            <person name="Nakamura H."/>
            <person name="Ohtoshi R."/>
            <person name="Moran D.A.P."/>
            <person name="Shinohara A."/>
            <person name="Yoshida Y."/>
            <person name="Fujiwara M."/>
            <person name="Mori M."/>
            <person name="Tomita M."/>
            <person name="Arakawa K."/>
        </authorList>
    </citation>
    <scope>NUCLEOTIDE SEQUENCE [LARGE SCALE GENOMIC DNA]</scope>
</reference>
<dbReference type="Proteomes" id="UP000499080">
    <property type="component" value="Unassembled WGS sequence"/>
</dbReference>
<accession>A0A4Y2RP68</accession>
<name>A0A4Y2RP68_ARAVE</name>
<sequence length="91" mass="10667">MLIGDERTMQMEVNLLKIKWISLEKNPYSIKYKETLQDFIDFEAIALTPTDRKGRSVFSKNLPKEMLYPNLRLVSIKRADMMDLLPFISLA</sequence>
<evidence type="ECO:0000313" key="3">
    <source>
        <dbReference type="Proteomes" id="UP000499080"/>
    </source>
</evidence>
<dbReference type="AlphaFoldDB" id="A0A4Y2RP68"/>
<keyword evidence="3" id="KW-1185">Reference proteome</keyword>
<gene>
    <name evidence="1" type="ORF">AVEN_163599_1</name>
    <name evidence="2" type="ORF">AVEN_4917_1</name>
</gene>
<dbReference type="EMBL" id="BGPR01017840">
    <property type="protein sequence ID" value="GBN77432.1"/>
    <property type="molecule type" value="Genomic_DNA"/>
</dbReference>
<organism evidence="2 3">
    <name type="scientific">Araneus ventricosus</name>
    <name type="common">Orbweaver spider</name>
    <name type="synonym">Epeira ventricosa</name>
    <dbReference type="NCBI Taxonomy" id="182803"/>
    <lineage>
        <taxon>Eukaryota</taxon>
        <taxon>Metazoa</taxon>
        <taxon>Ecdysozoa</taxon>
        <taxon>Arthropoda</taxon>
        <taxon>Chelicerata</taxon>
        <taxon>Arachnida</taxon>
        <taxon>Araneae</taxon>
        <taxon>Araneomorphae</taxon>
        <taxon>Entelegynae</taxon>
        <taxon>Araneoidea</taxon>
        <taxon>Araneidae</taxon>
        <taxon>Araneus</taxon>
    </lineage>
</organism>
<dbReference type="OrthoDB" id="6611988at2759"/>
<proteinExistence type="predicted"/>
<evidence type="ECO:0000313" key="2">
    <source>
        <dbReference type="EMBL" id="GBN77468.1"/>
    </source>
</evidence>